<dbReference type="GO" id="GO:0009401">
    <property type="term" value="P:phosphoenolpyruvate-dependent sugar phosphotransferase system"/>
    <property type="evidence" value="ECO:0007669"/>
    <property type="project" value="UniProtKB-KW"/>
</dbReference>
<dbReference type="GO" id="GO:0005886">
    <property type="term" value="C:plasma membrane"/>
    <property type="evidence" value="ECO:0007669"/>
    <property type="project" value="UniProtKB-SubCell"/>
</dbReference>
<dbReference type="InterPro" id="IPR050558">
    <property type="entry name" value="PTS_Sugar-Specific_Components"/>
</dbReference>
<feature type="transmembrane region" description="Helical" evidence="15">
    <location>
        <begin position="448"/>
        <end position="467"/>
    </location>
</feature>
<dbReference type="InterPro" id="IPR013013">
    <property type="entry name" value="PTS_EIIC_1"/>
</dbReference>
<dbReference type="PANTHER" id="PTHR30175">
    <property type="entry name" value="PHOSPHOTRANSFERASE SYSTEM TRANSPORT PROTEIN"/>
    <property type="match status" value="1"/>
</dbReference>
<feature type="transmembrane region" description="Helical" evidence="15">
    <location>
        <begin position="306"/>
        <end position="325"/>
    </location>
</feature>
<evidence type="ECO:0000256" key="7">
    <source>
        <dbReference type="ARBA" id="ARBA00022692"/>
    </source>
</evidence>
<dbReference type="PANTHER" id="PTHR30175:SF4">
    <property type="entry name" value="PTS SYSTEM TREHALOSE-SPECIFIC EIIBC COMPONENT"/>
    <property type="match status" value="1"/>
</dbReference>
<evidence type="ECO:0000259" key="17">
    <source>
        <dbReference type="PROSITE" id="PS51103"/>
    </source>
</evidence>
<feature type="domain" description="PTS EIIC type-1" evidence="17">
    <location>
        <begin position="107"/>
        <end position="477"/>
    </location>
</feature>
<feature type="transmembrane region" description="Helical" evidence="15">
    <location>
        <begin position="222"/>
        <end position="247"/>
    </location>
</feature>
<feature type="transmembrane region" description="Helical" evidence="15">
    <location>
        <begin position="186"/>
        <end position="202"/>
    </location>
</feature>
<evidence type="ECO:0000256" key="6">
    <source>
        <dbReference type="ARBA" id="ARBA00022683"/>
    </source>
</evidence>
<evidence type="ECO:0000256" key="13">
    <source>
        <dbReference type="ARBA" id="ARBA00048931"/>
    </source>
</evidence>
<dbReference type="NCBIfam" id="TIGR01996">
    <property type="entry name" value="PTS-II-BC-sucr"/>
    <property type="match status" value="1"/>
</dbReference>
<dbReference type="Pfam" id="PF02378">
    <property type="entry name" value="PTS_EIIC"/>
    <property type="match status" value="1"/>
</dbReference>
<comment type="subcellular location">
    <subcellularLocation>
        <location evidence="1">Cell membrane</location>
        <topology evidence="1">Multi-pass membrane protein</topology>
    </subcellularLocation>
</comment>
<feature type="transmembrane region" description="Helical" evidence="15">
    <location>
        <begin position="268"/>
        <end position="286"/>
    </location>
</feature>
<dbReference type="GO" id="GO:0090589">
    <property type="term" value="F:protein-phosphocysteine-trehalose phosphotransferase system transporter activity"/>
    <property type="evidence" value="ECO:0007669"/>
    <property type="project" value="TreeGrafter"/>
</dbReference>
<keyword evidence="6" id="KW-0598">Phosphotransferase system</keyword>
<organism evidence="18 19">
    <name type="scientific">Mammaliicoccus lentus</name>
    <name type="common">Staphylococcus lentus</name>
    <dbReference type="NCBI Taxonomy" id="42858"/>
    <lineage>
        <taxon>Bacteria</taxon>
        <taxon>Bacillati</taxon>
        <taxon>Bacillota</taxon>
        <taxon>Bacilli</taxon>
        <taxon>Bacillales</taxon>
        <taxon>Staphylococcaceae</taxon>
        <taxon>Mammaliicoccus</taxon>
    </lineage>
</organism>
<dbReference type="InterPro" id="IPR003352">
    <property type="entry name" value="PTS_EIIC"/>
</dbReference>
<evidence type="ECO:0000256" key="9">
    <source>
        <dbReference type="ARBA" id="ARBA00022989"/>
    </source>
</evidence>
<dbReference type="EMBL" id="CP118848">
    <property type="protein sequence ID" value="WHI60651.1"/>
    <property type="molecule type" value="Genomic_DNA"/>
</dbReference>
<reference evidence="18" key="1">
    <citation type="journal article" date="2023" name="Antibiotics">
        <title>Prevalence and Molecular Characterization of Methicillin-Resistant Staphylococci (MRS) and Mammaliicocci (MRM) in Dromedary Camels from Algeria: First Detection of SCCmec-mecC Hybrid in Methicillin-Resistant Mammaliicoccus lentus.</title>
        <authorList>
            <person name="Belhout C."/>
            <person name="Boyen F."/>
            <person name="Vereecke N."/>
            <person name="Theuns S."/>
            <person name="Taibi N."/>
            <person name="Stegger M."/>
            <person name="de la Fe-Rodriguez P.Y."/>
            <person name="Bouayad L."/>
            <person name="Elgroud R."/>
            <person name="Butaye P."/>
        </authorList>
    </citation>
    <scope>NUCLEOTIDE SEQUENCE</scope>
    <source>
        <strain evidence="18">7048</strain>
    </source>
</reference>
<comment type="function">
    <text evidence="12">The phosphoenolpyruvate-dependent sugar phosphotransferase system (sugar PTS), a major carbohydrate active transport system, catalyzes the phosphorylation of incoming sugar substrates concomitantly with their translocation across the cell membrane. This system is involved in sucrose transport.</text>
</comment>
<dbReference type="PROSITE" id="PS01035">
    <property type="entry name" value="PTS_EIIB_TYPE_1_CYS"/>
    <property type="match status" value="1"/>
</dbReference>
<evidence type="ECO:0000256" key="1">
    <source>
        <dbReference type="ARBA" id="ARBA00004651"/>
    </source>
</evidence>
<gene>
    <name evidence="18" type="ORF">PYH69_03200</name>
</gene>
<dbReference type="NCBIfam" id="TIGR00826">
    <property type="entry name" value="EIIB_glc"/>
    <property type="match status" value="1"/>
</dbReference>
<dbReference type="GO" id="GO:0008982">
    <property type="term" value="F:protein-N(PI)-phosphohistidine-sugar phosphotransferase activity"/>
    <property type="evidence" value="ECO:0007669"/>
    <property type="project" value="InterPro"/>
</dbReference>
<dbReference type="EC" id="2.7.1.211" evidence="11"/>
<evidence type="ECO:0000313" key="19">
    <source>
        <dbReference type="Proteomes" id="UP001223261"/>
    </source>
</evidence>
<protein>
    <recommendedName>
        <fullName evidence="11">protein-N(pi)-phosphohistidine--sucrose phosphotransferase</fullName>
        <ecNumber evidence="11">2.7.1.211</ecNumber>
    </recommendedName>
</protein>
<dbReference type="InterPro" id="IPR018113">
    <property type="entry name" value="PTrfase_EIIB_Cys"/>
</dbReference>
<evidence type="ECO:0000313" key="18">
    <source>
        <dbReference type="EMBL" id="WHI60651.1"/>
    </source>
</evidence>
<proteinExistence type="predicted"/>
<keyword evidence="7 15" id="KW-0812">Transmembrane</keyword>
<accession>A0AAX3W6U4</accession>
<name>A0AAX3W6U4_MAMLE</name>
<keyword evidence="10 15" id="KW-0472">Membrane</keyword>
<feature type="active site" description="Phosphocysteine intermediate; for EIIB activity" evidence="14">
    <location>
        <position position="26"/>
    </location>
</feature>
<dbReference type="RefSeq" id="WP_218729406.1">
    <property type="nucleotide sequence ID" value="NZ_CP118848.1"/>
</dbReference>
<keyword evidence="3" id="KW-1003">Cell membrane</keyword>
<dbReference type="InterPro" id="IPR010973">
    <property type="entry name" value="PTS_IIBC_sucr"/>
</dbReference>
<evidence type="ECO:0000256" key="12">
    <source>
        <dbReference type="ARBA" id="ARBA00045139"/>
    </source>
</evidence>
<sequence length="477" mass="50650">MNYKKEAESIIDAIGGKENIDAIAHCATRLRLVLKDENKVDEDKLSNLGVVKGTFSTGGQYQIIIGSGTVNKVFNEMEKLTGLEASTSSEVKNQSSKKLNPIQKFVKMLSDIFVPIIPAIVAGGLLMGLNNILTAKDLFYDNQSFIEVHDQFSGLASMINVFANAPFVFLPVLIGFSAAKRFGGNAFLGAALGMILVHPSLMDGYEYPEALAKGEKIPTWEFFGLSIKMVGYQGQVLPILVASYILAKLEIGFRKVIPSTLDNLLTPLLSIFFTAFITFAAVGPITRSGGYLLSDGLTWLYESGGAIGGLLFGLLYGPIVITGMHHSFIAIETTLIADTAKTGGSFIFPIAAMSNVAQGAATLAAFFIVKNKKLKGVASAAGISALLGITEPAMFGVNLKLRYPFIGAIVGSGAGACYIAATKVKAIALGTAGLPGFISIATGSWLNYIIGMAIAIIVAFVVTIVLSRRKAYKELEN</sequence>
<evidence type="ECO:0000256" key="4">
    <source>
        <dbReference type="ARBA" id="ARBA00022597"/>
    </source>
</evidence>
<evidence type="ECO:0000256" key="14">
    <source>
        <dbReference type="PROSITE-ProRule" id="PRU00421"/>
    </source>
</evidence>
<dbReference type="GO" id="GO:0016301">
    <property type="term" value="F:kinase activity"/>
    <property type="evidence" value="ECO:0007669"/>
    <property type="project" value="UniProtKB-KW"/>
</dbReference>
<keyword evidence="9 15" id="KW-1133">Transmembrane helix</keyword>
<dbReference type="AlphaFoldDB" id="A0AAX3W6U4"/>
<keyword evidence="4" id="KW-0762">Sugar transport</keyword>
<feature type="transmembrane region" description="Helical" evidence="15">
    <location>
        <begin position="152"/>
        <end position="174"/>
    </location>
</feature>
<evidence type="ECO:0000256" key="3">
    <source>
        <dbReference type="ARBA" id="ARBA00022475"/>
    </source>
</evidence>
<feature type="transmembrane region" description="Helical" evidence="15">
    <location>
        <begin position="401"/>
        <end position="419"/>
    </location>
</feature>
<dbReference type="GO" id="GO:0015771">
    <property type="term" value="P:trehalose transport"/>
    <property type="evidence" value="ECO:0007669"/>
    <property type="project" value="TreeGrafter"/>
</dbReference>
<evidence type="ECO:0000256" key="10">
    <source>
        <dbReference type="ARBA" id="ARBA00023136"/>
    </source>
</evidence>
<evidence type="ECO:0000256" key="2">
    <source>
        <dbReference type="ARBA" id="ARBA00022448"/>
    </source>
</evidence>
<dbReference type="InterPro" id="IPR001996">
    <property type="entry name" value="PTS_IIB_1"/>
</dbReference>
<evidence type="ECO:0000259" key="16">
    <source>
        <dbReference type="PROSITE" id="PS51098"/>
    </source>
</evidence>
<dbReference type="Proteomes" id="UP001223261">
    <property type="component" value="Chromosome"/>
</dbReference>
<dbReference type="PROSITE" id="PS51098">
    <property type="entry name" value="PTS_EIIB_TYPE_1"/>
    <property type="match status" value="1"/>
</dbReference>
<feature type="transmembrane region" description="Helical" evidence="15">
    <location>
        <begin position="346"/>
        <end position="369"/>
    </location>
</feature>
<keyword evidence="8" id="KW-0418">Kinase</keyword>
<evidence type="ECO:0000256" key="5">
    <source>
        <dbReference type="ARBA" id="ARBA00022679"/>
    </source>
</evidence>
<keyword evidence="5 18" id="KW-0808">Transferase</keyword>
<evidence type="ECO:0000256" key="15">
    <source>
        <dbReference type="SAM" id="Phobius"/>
    </source>
</evidence>
<feature type="transmembrane region" description="Helical" evidence="15">
    <location>
        <begin position="112"/>
        <end position="132"/>
    </location>
</feature>
<feature type="domain" description="PTS EIIB type-1" evidence="16">
    <location>
        <begin position="4"/>
        <end position="87"/>
    </location>
</feature>
<keyword evidence="2" id="KW-0813">Transport</keyword>
<comment type="catalytic activity">
    <reaction evidence="13">
        <text>N(pros)-phospho-L-histidyl-[protein](out) + sucrose = sucrose 6(G)-phosphate(in) + L-histidyl-[protein]</text>
        <dbReference type="Rhea" id="RHEA:49236"/>
        <dbReference type="Rhea" id="RHEA-COMP:9745"/>
        <dbReference type="Rhea" id="RHEA-COMP:9746"/>
        <dbReference type="ChEBI" id="CHEBI:17992"/>
        <dbReference type="ChEBI" id="CHEBI:29979"/>
        <dbReference type="ChEBI" id="CHEBI:64837"/>
        <dbReference type="ChEBI" id="CHEBI:91002"/>
        <dbReference type="EC" id="2.7.1.211"/>
    </reaction>
</comment>
<dbReference type="Pfam" id="PF00367">
    <property type="entry name" value="PTS_EIIB"/>
    <property type="match status" value="1"/>
</dbReference>
<dbReference type="CDD" id="cd00212">
    <property type="entry name" value="PTS_IIB_glc"/>
    <property type="match status" value="1"/>
</dbReference>
<dbReference type="FunFam" id="3.30.1360.60:FF:000001">
    <property type="entry name" value="PTS system glucose-specific IIBC component PtsG"/>
    <property type="match status" value="1"/>
</dbReference>
<evidence type="ECO:0000256" key="8">
    <source>
        <dbReference type="ARBA" id="ARBA00022777"/>
    </source>
</evidence>
<evidence type="ECO:0000256" key="11">
    <source>
        <dbReference type="ARBA" id="ARBA00044053"/>
    </source>
</evidence>
<dbReference type="PROSITE" id="PS51103">
    <property type="entry name" value="PTS_EIIC_TYPE_1"/>
    <property type="match status" value="1"/>
</dbReference>